<feature type="signal peptide" evidence="1">
    <location>
        <begin position="1"/>
        <end position="19"/>
    </location>
</feature>
<dbReference type="AlphaFoldDB" id="A0A951UMI7"/>
<gene>
    <name evidence="2" type="ORF">KME15_12010</name>
</gene>
<keyword evidence="1" id="KW-0732">Signal</keyword>
<proteinExistence type="predicted"/>
<dbReference type="Gene3D" id="3.30.70.2970">
    <property type="entry name" value="Protein of unknown function (DUF541), domain 2"/>
    <property type="match status" value="1"/>
</dbReference>
<dbReference type="Proteomes" id="UP000757435">
    <property type="component" value="Unassembled WGS sequence"/>
</dbReference>
<reference evidence="2" key="2">
    <citation type="journal article" date="2022" name="Microbiol. Resour. Announc.">
        <title>Metagenome Sequencing to Explore Phylogenomics of Terrestrial Cyanobacteria.</title>
        <authorList>
            <person name="Ward R.D."/>
            <person name="Stajich J.E."/>
            <person name="Johansen J.R."/>
            <person name="Huntemann M."/>
            <person name="Clum A."/>
            <person name="Foster B."/>
            <person name="Foster B."/>
            <person name="Roux S."/>
            <person name="Palaniappan K."/>
            <person name="Varghese N."/>
            <person name="Mukherjee S."/>
            <person name="Reddy T.B.K."/>
            <person name="Daum C."/>
            <person name="Copeland A."/>
            <person name="Chen I.A."/>
            <person name="Ivanova N.N."/>
            <person name="Kyrpides N.C."/>
            <person name="Shapiro N."/>
            <person name="Eloe-Fadrosh E.A."/>
            <person name="Pietrasiak N."/>
        </authorList>
    </citation>
    <scope>NUCLEOTIDE SEQUENCE</scope>
    <source>
        <strain evidence="2">UHER 2000/2452</strain>
    </source>
</reference>
<protein>
    <submittedName>
        <fullName evidence="2">SIMPL domain-containing protein</fullName>
    </submittedName>
</protein>
<reference evidence="2" key="1">
    <citation type="submission" date="2021-05" db="EMBL/GenBank/DDBJ databases">
        <authorList>
            <person name="Pietrasiak N."/>
            <person name="Ward R."/>
            <person name="Stajich J.E."/>
            <person name="Kurbessoian T."/>
        </authorList>
    </citation>
    <scope>NUCLEOTIDE SEQUENCE</scope>
    <source>
        <strain evidence="2">UHER 2000/2452</strain>
    </source>
</reference>
<accession>A0A951UMI7</accession>
<dbReference type="PANTHER" id="PTHR34387">
    <property type="entry name" value="SLR1258 PROTEIN"/>
    <property type="match status" value="1"/>
</dbReference>
<name>A0A951UMI7_9CYAN</name>
<feature type="chain" id="PRO_5037554400" evidence="1">
    <location>
        <begin position="20"/>
        <end position="230"/>
    </location>
</feature>
<organism evidence="2 3">
    <name type="scientific">Drouetiella hepatica Uher 2000/2452</name>
    <dbReference type="NCBI Taxonomy" id="904376"/>
    <lineage>
        <taxon>Bacteria</taxon>
        <taxon>Bacillati</taxon>
        <taxon>Cyanobacteriota</taxon>
        <taxon>Cyanophyceae</taxon>
        <taxon>Oculatellales</taxon>
        <taxon>Oculatellaceae</taxon>
        <taxon>Drouetiella</taxon>
    </lineage>
</organism>
<evidence type="ECO:0000256" key="1">
    <source>
        <dbReference type="SAM" id="SignalP"/>
    </source>
</evidence>
<dbReference type="PANTHER" id="PTHR34387:SF1">
    <property type="entry name" value="PERIPLASMIC IMMUNOGENIC PROTEIN"/>
    <property type="match status" value="1"/>
</dbReference>
<dbReference type="Gene3D" id="3.30.110.170">
    <property type="entry name" value="Protein of unknown function (DUF541), domain 1"/>
    <property type="match status" value="1"/>
</dbReference>
<dbReference type="EMBL" id="JAHHHD010000011">
    <property type="protein sequence ID" value="MBW4659392.1"/>
    <property type="molecule type" value="Genomic_DNA"/>
</dbReference>
<sequence>MLPLLMGVLSLSMTNPAFAEAERMLRTLTVTGMGTESIPTTLSQVQLGVEVQGKTAEEAQQEAAQRSSAVVELLRSRNVDKLQTTGIYLSPAYDYSDGQQKLRGYTATNSVSFRLPTDRAGTLLDDAVKAGATRIDSVSFVAEDSAVSTAQKQAIREATQDAQEQAEAALSALGLQRKEIVSVQVNGATPPTPIFAREQRTMAMADSAAPTPVVGGEQEVQASVTLQISY</sequence>
<evidence type="ECO:0000313" key="3">
    <source>
        <dbReference type="Proteomes" id="UP000757435"/>
    </source>
</evidence>
<evidence type="ECO:0000313" key="2">
    <source>
        <dbReference type="EMBL" id="MBW4659392.1"/>
    </source>
</evidence>
<dbReference type="GO" id="GO:0006974">
    <property type="term" value="P:DNA damage response"/>
    <property type="evidence" value="ECO:0007669"/>
    <property type="project" value="TreeGrafter"/>
</dbReference>
<dbReference type="InterPro" id="IPR007497">
    <property type="entry name" value="SIMPL/DUF541"/>
</dbReference>
<dbReference type="InterPro" id="IPR052022">
    <property type="entry name" value="26kDa_periplasmic_antigen"/>
</dbReference>
<comment type="caution">
    <text evidence="2">The sequence shown here is derived from an EMBL/GenBank/DDBJ whole genome shotgun (WGS) entry which is preliminary data.</text>
</comment>
<dbReference type="Pfam" id="PF04402">
    <property type="entry name" value="SIMPL"/>
    <property type="match status" value="1"/>
</dbReference>